<organism evidence="3 4">
    <name type="scientific">Acidovorax soli</name>
    <dbReference type="NCBI Taxonomy" id="592050"/>
    <lineage>
        <taxon>Bacteria</taxon>
        <taxon>Pseudomonadati</taxon>
        <taxon>Pseudomonadota</taxon>
        <taxon>Betaproteobacteria</taxon>
        <taxon>Burkholderiales</taxon>
        <taxon>Comamonadaceae</taxon>
        <taxon>Acidovorax</taxon>
    </lineage>
</organism>
<reference evidence="3 4" key="1">
    <citation type="submission" date="2020-08" db="EMBL/GenBank/DDBJ databases">
        <title>Functional genomics of gut bacteria from endangered species of beetles.</title>
        <authorList>
            <person name="Carlos-Shanley C."/>
        </authorList>
    </citation>
    <scope>NUCLEOTIDE SEQUENCE [LARGE SCALE GENOMIC DNA]</scope>
    <source>
        <strain evidence="3 4">S00198</strain>
    </source>
</reference>
<dbReference type="GO" id="GO:0016491">
    <property type="term" value="F:oxidoreductase activity"/>
    <property type="evidence" value="ECO:0007669"/>
    <property type="project" value="UniProtKB-KW"/>
</dbReference>
<accession>A0A7X0PHW1</accession>
<dbReference type="GO" id="GO:0005737">
    <property type="term" value="C:cytoplasm"/>
    <property type="evidence" value="ECO:0007669"/>
    <property type="project" value="TreeGrafter"/>
</dbReference>
<dbReference type="InterPro" id="IPR006076">
    <property type="entry name" value="FAD-dep_OxRdtase"/>
</dbReference>
<proteinExistence type="predicted"/>
<dbReference type="PANTHER" id="PTHR13847:SF289">
    <property type="entry name" value="GLYCINE OXIDASE"/>
    <property type="match status" value="1"/>
</dbReference>
<dbReference type="Pfam" id="PF01266">
    <property type="entry name" value="DAO"/>
    <property type="match status" value="1"/>
</dbReference>
<evidence type="ECO:0000256" key="1">
    <source>
        <dbReference type="ARBA" id="ARBA00023002"/>
    </source>
</evidence>
<dbReference type="Proteomes" id="UP000575083">
    <property type="component" value="Unassembled WGS sequence"/>
</dbReference>
<dbReference type="AlphaFoldDB" id="A0A7X0PHW1"/>
<comment type="caution">
    <text evidence="3">The sequence shown here is derived from an EMBL/GenBank/DDBJ whole genome shotgun (WGS) entry which is preliminary data.</text>
</comment>
<feature type="domain" description="FAD dependent oxidoreductase" evidence="2">
    <location>
        <begin position="31"/>
        <end position="381"/>
    </location>
</feature>
<dbReference type="PANTHER" id="PTHR13847">
    <property type="entry name" value="SARCOSINE DEHYDROGENASE-RELATED"/>
    <property type="match status" value="1"/>
</dbReference>
<dbReference type="Gene3D" id="3.30.9.10">
    <property type="entry name" value="D-Amino Acid Oxidase, subunit A, domain 2"/>
    <property type="match status" value="1"/>
</dbReference>
<evidence type="ECO:0000313" key="3">
    <source>
        <dbReference type="EMBL" id="MBB6562240.1"/>
    </source>
</evidence>
<dbReference type="EMBL" id="JACHLK010000011">
    <property type="protein sequence ID" value="MBB6562240.1"/>
    <property type="molecule type" value="Genomic_DNA"/>
</dbReference>
<sequence length="401" mass="43195">MIQRRNFLQVAAWGAGSVSAMSFAKGRRPRVGVVGAGIIGASIAAYLADAGAEVIVFEKEAPASGATRASLAWINPSTVNADYRDLRLASMAEWHRFQERLQLEVTWGGSISWSDDAEKAKNLDQREEVLRVTSANPKHVTEAGIKALSPYLEPGETRAGFYLPQDGHIDPVATTQKILAYATAKGAQVLHPCSVDEIRLDRGQVRGVRTSTGDFHPLDHLVSACGTDTSALLAKVGVKIGMNAVPGLKIHTHPIAPTTRKVYDFSSALEWKQMPNGEAVAIYVGGPPKTPTHEPVYAGALRSHPTQELAAMHGESLKMKVARYWPALKDARVKDVIVGYRPMPLDGLPMIGKVPGAAGMYMVATHSGVTLAPLLGKLAAQEVLTSERLAVLAKYRPERFL</sequence>
<evidence type="ECO:0000313" key="4">
    <source>
        <dbReference type="Proteomes" id="UP000575083"/>
    </source>
</evidence>
<name>A0A7X0PHW1_9BURK</name>
<evidence type="ECO:0000259" key="2">
    <source>
        <dbReference type="Pfam" id="PF01266"/>
    </source>
</evidence>
<dbReference type="InterPro" id="IPR036188">
    <property type="entry name" value="FAD/NAD-bd_sf"/>
</dbReference>
<keyword evidence="4" id="KW-1185">Reference proteome</keyword>
<gene>
    <name evidence="3" type="ORF">HNP48_004949</name>
</gene>
<dbReference type="SUPFAM" id="SSF51905">
    <property type="entry name" value="FAD/NAD(P)-binding domain"/>
    <property type="match status" value="1"/>
</dbReference>
<keyword evidence="1" id="KW-0560">Oxidoreductase</keyword>
<dbReference type="Gene3D" id="3.50.50.60">
    <property type="entry name" value="FAD/NAD(P)-binding domain"/>
    <property type="match status" value="1"/>
</dbReference>
<protein>
    <submittedName>
        <fullName evidence="3">Glycine/D-amino acid oxidase-like deaminating enzyme</fullName>
    </submittedName>
</protein>